<name>E6U5F9_ETHHY</name>
<dbReference type="STRING" id="663278.Ethha_0035"/>
<evidence type="ECO:0000256" key="1">
    <source>
        <dbReference type="SAM" id="Phobius"/>
    </source>
</evidence>
<evidence type="ECO:0000313" key="3">
    <source>
        <dbReference type="EMBL" id="ADU25626.1"/>
    </source>
</evidence>
<organism evidence="3 4">
    <name type="scientific">Ethanoligenens harbinense (strain DSM 18485 / JCM 12961 / CGMCC 1.5033 / YUAN-3)</name>
    <dbReference type="NCBI Taxonomy" id="663278"/>
    <lineage>
        <taxon>Bacteria</taxon>
        <taxon>Bacillati</taxon>
        <taxon>Bacillota</taxon>
        <taxon>Clostridia</taxon>
        <taxon>Eubacteriales</taxon>
        <taxon>Oscillospiraceae</taxon>
        <taxon>Ethanoligenens</taxon>
    </lineage>
</organism>
<reference evidence="3 4" key="1">
    <citation type="submission" date="2010-12" db="EMBL/GenBank/DDBJ databases">
        <title>Complete sequence of Ethanoligenens harbinense YUAN-3.</title>
        <authorList>
            <person name="Lucas S."/>
            <person name="Copeland A."/>
            <person name="Lapidus A."/>
            <person name="Cheng J.-F."/>
            <person name="Bruce D."/>
            <person name="Goodwin L."/>
            <person name="Pitluck S."/>
            <person name="Chertkov O."/>
            <person name="Misra M."/>
            <person name="Detter J.C."/>
            <person name="Han C."/>
            <person name="Tapia R."/>
            <person name="Land M."/>
            <person name="Hauser L."/>
            <person name="Jeffries C."/>
            <person name="Kyrpides N."/>
            <person name="Ivanova N."/>
            <person name="Mikhailova N."/>
            <person name="Wang A."/>
            <person name="Mouttaki H."/>
            <person name="He Z."/>
            <person name="Zhou J."/>
            <person name="Hemme C.L."/>
            <person name="Woyke T."/>
        </authorList>
    </citation>
    <scope>NUCLEOTIDE SEQUENCE [LARGE SCALE GENOMIC DNA]</scope>
    <source>
        <strain evidence="4">DSM 18485 / JCM 12961 / CGMCC 1.5033 / YUAN-3</strain>
    </source>
</reference>
<dbReference type="AlphaFoldDB" id="E6U5F9"/>
<sequence length="423" mass="43349">MVRSIGVCKTRCIKVARKRYQFDPSGRRHKRGGSNPLMTALIVVAVAALVFIGWNIYVPLQRVLKGDAGKTVESAASHVSSASHAASKPSSSSGSTSSAAATAMRGIYLPGGTLTTATISQTLQAAKSAGVTTAIAELKSDDGVLHYASKISEVQNNGIVASGALDGAAIAQAITQSGMTPAARISCFKDPLAPTVMRDAAVKYAGNHSTNWLDESGNRWLNPYSATTVQYLTDLAAEAASMGFKQIYLDNVQFPSGAQNHVWYGDNLPSKESALQSFVAAVTQKVHTTGGTVTLVLPANAAVGSGQASLGQDQDPFGYGADTVSPLLTPVSLDGLTVGGTALPNPISDFGAAVSAAAQGLKTLNASKYGDMVPFIQAGTVSGSGTVTADTVNAEVSALKAAGIDHFVFYATGGYNLTGVAAK</sequence>
<proteinExistence type="predicted"/>
<feature type="transmembrane region" description="Helical" evidence="1">
    <location>
        <begin position="37"/>
        <end position="57"/>
    </location>
</feature>
<dbReference type="HOGENOM" id="CLU_030168_3_0_9"/>
<gene>
    <name evidence="3" type="ordered locus">Ethha_0035</name>
</gene>
<dbReference type="InterPro" id="IPR025275">
    <property type="entry name" value="DUF4015"/>
</dbReference>
<evidence type="ECO:0000313" key="4">
    <source>
        <dbReference type="Proteomes" id="UP000001551"/>
    </source>
</evidence>
<keyword evidence="4" id="KW-1185">Reference proteome</keyword>
<dbReference type="Pfam" id="PF13200">
    <property type="entry name" value="DUF4015"/>
    <property type="match status" value="1"/>
</dbReference>
<keyword evidence="1" id="KW-0472">Membrane</keyword>
<protein>
    <recommendedName>
        <fullName evidence="2">DUF4015 domain-containing protein</fullName>
    </recommendedName>
</protein>
<feature type="domain" description="DUF4015" evidence="2">
    <location>
        <begin position="106"/>
        <end position="411"/>
    </location>
</feature>
<dbReference type="KEGG" id="eha:Ethha_0035"/>
<accession>E6U5F9</accession>
<dbReference type="eggNOG" id="COG1306">
    <property type="taxonomic scope" value="Bacteria"/>
</dbReference>
<keyword evidence="1" id="KW-1133">Transmembrane helix</keyword>
<dbReference type="EMBL" id="CP002400">
    <property type="protein sequence ID" value="ADU25626.1"/>
    <property type="molecule type" value="Genomic_DNA"/>
</dbReference>
<evidence type="ECO:0000259" key="2">
    <source>
        <dbReference type="Pfam" id="PF13200"/>
    </source>
</evidence>
<dbReference type="Proteomes" id="UP000001551">
    <property type="component" value="Chromosome"/>
</dbReference>
<keyword evidence="1" id="KW-0812">Transmembrane</keyword>